<dbReference type="AlphaFoldDB" id="A0A1D2QRD6"/>
<accession>A0A1D2QRD6</accession>
<dbReference type="SUPFAM" id="SSF52540">
    <property type="entry name" value="P-loop containing nucleoside triphosphate hydrolases"/>
    <property type="match status" value="1"/>
</dbReference>
<evidence type="ECO:0000313" key="2">
    <source>
        <dbReference type="Proteomes" id="UP000242502"/>
    </source>
</evidence>
<gene>
    <name evidence="1" type="ORF">AB835_05575</name>
</gene>
<dbReference type="Proteomes" id="UP000242502">
    <property type="component" value="Unassembled WGS sequence"/>
</dbReference>
<protein>
    <submittedName>
        <fullName evidence="1">Uncharacterized protein</fullName>
    </submittedName>
</protein>
<comment type="caution">
    <text evidence="1">The sequence shown here is derived from an EMBL/GenBank/DDBJ whole genome shotgun (WGS) entry which is preliminary data.</text>
</comment>
<organism evidence="1 2">
    <name type="scientific">Candidatus Endobugula sertula</name>
    <name type="common">Bugula neritina bacterial symbiont</name>
    <dbReference type="NCBI Taxonomy" id="62101"/>
    <lineage>
        <taxon>Bacteria</taxon>
        <taxon>Pseudomonadati</taxon>
        <taxon>Pseudomonadota</taxon>
        <taxon>Gammaproteobacteria</taxon>
        <taxon>Cellvibrionales</taxon>
        <taxon>Cellvibrionaceae</taxon>
        <taxon>Candidatus Endobugula</taxon>
    </lineage>
</organism>
<proteinExistence type="predicted"/>
<dbReference type="Gene3D" id="3.40.50.300">
    <property type="entry name" value="P-loop containing nucleotide triphosphate hydrolases"/>
    <property type="match status" value="1"/>
</dbReference>
<evidence type="ECO:0000313" key="1">
    <source>
        <dbReference type="EMBL" id="ODS24090.1"/>
    </source>
</evidence>
<name>A0A1D2QRD6_9GAMM</name>
<dbReference type="EMBL" id="MDLC01000014">
    <property type="protein sequence ID" value="ODS24090.1"/>
    <property type="molecule type" value="Genomic_DNA"/>
</dbReference>
<dbReference type="PROSITE" id="PS51257">
    <property type="entry name" value="PROKAR_LIPOPROTEIN"/>
    <property type="match status" value="1"/>
</dbReference>
<dbReference type="InterPro" id="IPR027417">
    <property type="entry name" value="P-loop_NTPase"/>
</dbReference>
<sequence>MLLRLIDQVDAQHSTHAMTACLQSSDQIITFTIDDFSSPLTNNFYETLAWYFKYYPHIITEPADDKGVSEKLIRNGQYLADCLLGEDFELMQFSNKIEEEGYSQLRVRIESSRIEFFQTCWELLILPDSNYVLSASSQEFVRRFNSDSQPDYDAGVEYKLNTSNSADALGTSPLGLLHIISRGSDDERPVNGFNPCIQSLCWAGAMNYELWARSDVGALQQRLANPARTIHCIHYDGPVQFHDGMLYIYLCSQDSESRPLALDTFCKLLVQYKVALLSIDASGYWDKCNQNCGIDARLGLASVAQIAAKAGLTNLVGLNHLTDPWTAGDCFNAFYTQLLLGLDVSQAVVEARKYLQTQLETCRFRVDNIHFHCWPLLVHYGGQSVTFFQQPQQPVELTQSPVYQDIRQHLFGFHPHYLPPGVNHTEDQSLLALLVAVQTDGIHWLYGPSGSGKTHLVHQAGFYWVLQQQVNYAFYFDAADSFYSCSDIQQMIAPIFNDNLKDTNTLNETLNEHHCCFIFDNLDQSTLKQWPEATPAAITELIRYLDQLAQQHNVVVTGYDSLAPIDVTPLHIQPLTDLSQQCLAVDSLRPRRPDNMETDLPQLLNKLQGNPFLIQHIVPQLTAHNTVTLIEQISPWLEDSESDKVMQYYHWQWHCLPSPWQQLLMLVADLPDIPLEMLILSCGKIPEPPDNTLIPNNTDKRPRQDHFEPAVKLFSELGASLDDPHSDFTAAMKCWQRAGVLLQRPYGTIIDPRFRVFLSHYPTQTETIDKLLLSQVLCEGIRRVAQHLRQQPNPLMSQYLLANRGHWVKHFEKLWFAQHFIEFMRVKQAFDALLHMANLEHESTAWSLDLLTRVPTITTPSNPTSAFAWLRLACDAVAGPVSEQYALLLTHAAQEWHHWLTTLEIDDKPHPCFRVAVHWLHALYQNQQQWLSCHQVNQIAYNHDRNQQHWLYVIEDLKRLVQCSIALQENEAAHRYENILLTELPFKQLPTRLKTQLTLEVASARVARNSLQEAQELITSLRCSDDIVTLTPVLDALQADIDYQQNHYPQAMKGYCRLWKHAATNPHDPNRQHLQHRLMELHKTLGKERFTALSEQTLGRAIQLSELESKSKSH</sequence>
<reference evidence="1 2" key="1">
    <citation type="journal article" date="2016" name="Appl. Environ. Microbiol.">
        <title>Lack of Overt Genome Reduction in the Bryostatin-Producing Bryozoan Symbiont "Candidatus Endobugula sertula".</title>
        <authorList>
            <person name="Miller I.J."/>
            <person name="Vanee N."/>
            <person name="Fong S.S."/>
            <person name="Lim-Fong G.E."/>
            <person name="Kwan J.C."/>
        </authorList>
    </citation>
    <scope>NUCLEOTIDE SEQUENCE [LARGE SCALE GENOMIC DNA]</scope>
    <source>
        <strain evidence="1">AB1-4</strain>
    </source>
</reference>